<protein>
    <recommendedName>
        <fullName evidence="1">HD/PDEase domain-containing protein</fullName>
    </recommendedName>
</protein>
<evidence type="ECO:0000313" key="3">
    <source>
        <dbReference type="Proteomes" id="UP000182853"/>
    </source>
</evidence>
<dbReference type="PANTHER" id="PTHR11373">
    <property type="entry name" value="DEOXYNUCLEOSIDE TRIPHOSPHATE TRIPHOSPHOHYDROLASE"/>
    <property type="match status" value="1"/>
</dbReference>
<proteinExistence type="predicted"/>
<dbReference type="AlphaFoldDB" id="A0A1J5SS06"/>
<dbReference type="Gene3D" id="1.10.3210.10">
    <property type="entry name" value="Hypothetical protein af1432"/>
    <property type="match status" value="1"/>
</dbReference>
<sequence length="375" mass="41068">MAQVVHDTVHGAISLEGSFEPLLETREFQKLSSIRQLGLAHLVFPGANHTRLEHSLGVGHTARRICRNLGLAEWETALIASAALLHDVGHGPYSHTLEAILHERLGVDHMAITKDIITGRQPPPDTVLGGATIPEVLAAHDLDPAEVAALVTGSLGDSEQSRLAVHDGQAHYSGPAYRGQVVHSTVDADQIDYLLRDSHYTGVAHGTIDGERLVHSLVLHNNQLVISRSGVPAVEGMLVARTLMYSAVYFHKTVRIAELMLARAVEQIDDLGALEVQSLVDTELDARLEELGGFQRETLQRLRYRRLYKVAWALSPQEIGDEHREPLRPLADATNRRRAEARIAKRLGLEPGEVIIDLPLAELLLSEPRIASTGI</sequence>
<dbReference type="SUPFAM" id="SSF109604">
    <property type="entry name" value="HD-domain/PDEase-like"/>
    <property type="match status" value="1"/>
</dbReference>
<comment type="caution">
    <text evidence="2">The sequence shown here is derived from an EMBL/GenBank/DDBJ whole genome shotgun (WGS) entry which is preliminary data.</text>
</comment>
<dbReference type="InterPro" id="IPR050135">
    <property type="entry name" value="dGTPase-like"/>
</dbReference>
<dbReference type="SMART" id="SM00471">
    <property type="entry name" value="HDc"/>
    <property type="match status" value="1"/>
</dbReference>
<reference evidence="2 3" key="1">
    <citation type="submission" date="2016-08" db="EMBL/GenBank/DDBJ databases">
        <title>New Insights into Marine Group III Euryarchaeota, from dark to light.</title>
        <authorList>
            <person name="Haro-Moreno J.M."/>
            <person name="Rodriguez-Valera F."/>
            <person name="Lopez-Garcia P."/>
            <person name="Moreira D."/>
            <person name="Martin-Cuadrado A.B."/>
        </authorList>
    </citation>
    <scope>NUCLEOTIDE SEQUENCE [LARGE SCALE GENOMIC DNA]</scope>
    <source>
        <strain evidence="2">CG-Bathy2</strain>
    </source>
</reference>
<dbReference type="EMBL" id="MIYT01000011">
    <property type="protein sequence ID" value="OIR11297.1"/>
    <property type="molecule type" value="Genomic_DNA"/>
</dbReference>
<organism evidence="2 3">
    <name type="scientific">Marine Group III euryarchaeote CG-Bathy2</name>
    <dbReference type="NCBI Taxonomy" id="1889002"/>
    <lineage>
        <taxon>Archaea</taxon>
        <taxon>Methanobacteriati</taxon>
        <taxon>Thermoplasmatota</taxon>
        <taxon>Thermoplasmata</taxon>
        <taxon>Candidatus Thermoprofundales</taxon>
    </lineage>
</organism>
<accession>A0A1J5SS06</accession>
<name>A0A1J5SS06_9ARCH</name>
<dbReference type="InterPro" id="IPR003607">
    <property type="entry name" value="HD/PDEase_dom"/>
</dbReference>
<dbReference type="Proteomes" id="UP000182853">
    <property type="component" value="Unassembled WGS sequence"/>
</dbReference>
<evidence type="ECO:0000259" key="1">
    <source>
        <dbReference type="SMART" id="SM00471"/>
    </source>
</evidence>
<feature type="domain" description="HD/PDEase" evidence="1">
    <location>
        <begin position="47"/>
        <end position="203"/>
    </location>
</feature>
<dbReference type="Pfam" id="PF01966">
    <property type="entry name" value="HD"/>
    <property type="match status" value="1"/>
</dbReference>
<gene>
    <name evidence="2" type="ORF">BEU05_00975</name>
</gene>
<dbReference type="PANTHER" id="PTHR11373:SF4">
    <property type="entry name" value="DEOXYNUCLEOSIDE TRIPHOSPHATE TRIPHOSPHOHYDROLASE SAMHD1"/>
    <property type="match status" value="1"/>
</dbReference>
<dbReference type="CDD" id="cd00077">
    <property type="entry name" value="HDc"/>
    <property type="match status" value="1"/>
</dbReference>
<dbReference type="Pfam" id="PF19276">
    <property type="entry name" value="HD_assoc_2"/>
    <property type="match status" value="1"/>
</dbReference>
<evidence type="ECO:0000313" key="2">
    <source>
        <dbReference type="EMBL" id="OIR11297.1"/>
    </source>
</evidence>
<dbReference type="InterPro" id="IPR045509">
    <property type="entry name" value="HD_assoc_2"/>
</dbReference>
<dbReference type="GO" id="GO:0006203">
    <property type="term" value="P:dGTP catabolic process"/>
    <property type="evidence" value="ECO:0007669"/>
    <property type="project" value="TreeGrafter"/>
</dbReference>
<dbReference type="InterPro" id="IPR006674">
    <property type="entry name" value="HD_domain"/>
</dbReference>
<feature type="non-terminal residue" evidence="2">
    <location>
        <position position="375"/>
    </location>
</feature>
<dbReference type="GO" id="GO:0008832">
    <property type="term" value="F:dGTPase activity"/>
    <property type="evidence" value="ECO:0007669"/>
    <property type="project" value="TreeGrafter"/>
</dbReference>